<organism evidence="15 16">
    <name type="scientific">Rhinocladiella mackenziei CBS 650.93</name>
    <dbReference type="NCBI Taxonomy" id="1442369"/>
    <lineage>
        <taxon>Eukaryota</taxon>
        <taxon>Fungi</taxon>
        <taxon>Dikarya</taxon>
        <taxon>Ascomycota</taxon>
        <taxon>Pezizomycotina</taxon>
        <taxon>Eurotiomycetes</taxon>
        <taxon>Chaetothyriomycetidae</taxon>
        <taxon>Chaetothyriales</taxon>
        <taxon>Herpotrichiellaceae</taxon>
        <taxon>Rhinocladiella</taxon>
    </lineage>
</organism>
<reference evidence="15 16" key="1">
    <citation type="submission" date="2015-01" db="EMBL/GenBank/DDBJ databases">
        <title>The Genome Sequence of Rhinocladiella mackenzie CBS 650.93.</title>
        <authorList>
            <consortium name="The Broad Institute Genomics Platform"/>
            <person name="Cuomo C."/>
            <person name="de Hoog S."/>
            <person name="Gorbushina A."/>
            <person name="Stielow B."/>
            <person name="Teixiera M."/>
            <person name="Abouelleil A."/>
            <person name="Chapman S.B."/>
            <person name="Priest M."/>
            <person name="Young S.K."/>
            <person name="Wortman J."/>
            <person name="Nusbaum C."/>
            <person name="Birren B."/>
        </authorList>
    </citation>
    <scope>NUCLEOTIDE SEQUENCE [LARGE SCALE GENOMIC DNA]</scope>
    <source>
        <strain evidence="15 16">CBS 650.93</strain>
    </source>
</reference>
<evidence type="ECO:0000313" key="16">
    <source>
        <dbReference type="Proteomes" id="UP000053617"/>
    </source>
</evidence>
<evidence type="ECO:0000256" key="1">
    <source>
        <dbReference type="ARBA" id="ARBA00001003"/>
    </source>
</evidence>
<comment type="function">
    <text evidence="13">Extracellular serine carboxypeptidase that contributes to pathogenicity.</text>
</comment>
<keyword evidence="4" id="KW-1003">Cell membrane</keyword>
<keyword evidence="16" id="KW-1185">Reference proteome</keyword>
<dbReference type="RefSeq" id="XP_013277385.1">
    <property type="nucleotide sequence ID" value="XM_013421931.1"/>
</dbReference>
<dbReference type="PROSITE" id="PS00131">
    <property type="entry name" value="CARBOXYPEPT_SER_SER"/>
    <property type="match status" value="1"/>
</dbReference>
<keyword evidence="6 14" id="KW-0121">Carboxypeptidase</keyword>
<proteinExistence type="inferred from homology"/>
<keyword evidence="9 14" id="KW-0378">Hydrolase</keyword>
<dbReference type="Gene3D" id="3.40.50.1820">
    <property type="entry name" value="alpha/beta hydrolase"/>
    <property type="match status" value="1"/>
</dbReference>
<dbReference type="PANTHER" id="PTHR11802:SF189">
    <property type="entry name" value="CARBOXYPEPTIDASE"/>
    <property type="match status" value="1"/>
</dbReference>
<dbReference type="MEROPS" id="S10.016"/>
<evidence type="ECO:0000256" key="6">
    <source>
        <dbReference type="ARBA" id="ARBA00022645"/>
    </source>
</evidence>
<keyword evidence="11" id="KW-0325">Glycoprotein</keyword>
<evidence type="ECO:0000256" key="14">
    <source>
        <dbReference type="RuleBase" id="RU361156"/>
    </source>
</evidence>
<dbReference type="GeneID" id="25289401"/>
<evidence type="ECO:0000256" key="9">
    <source>
        <dbReference type="ARBA" id="ARBA00022801"/>
    </source>
</evidence>
<keyword evidence="8" id="KW-0732">Signal</keyword>
<dbReference type="PANTHER" id="PTHR11802">
    <property type="entry name" value="SERINE PROTEASE FAMILY S10 SERINE CARBOXYPEPTIDASE"/>
    <property type="match status" value="1"/>
</dbReference>
<dbReference type="AlphaFoldDB" id="A0A0D2IW28"/>
<protein>
    <recommendedName>
        <fullName evidence="14">Carboxypeptidase</fullName>
        <ecNumber evidence="14">3.4.16.-</ecNumber>
    </recommendedName>
</protein>
<dbReference type="VEuPathDB" id="FungiDB:Z518_01330"/>
<accession>A0A0D2IW28</accession>
<dbReference type="Proteomes" id="UP000053617">
    <property type="component" value="Unassembled WGS sequence"/>
</dbReference>
<dbReference type="SUPFAM" id="SSF53474">
    <property type="entry name" value="alpha/beta-Hydrolases"/>
    <property type="match status" value="1"/>
</dbReference>
<dbReference type="InterPro" id="IPR029058">
    <property type="entry name" value="AB_hydrolase_fold"/>
</dbReference>
<keyword evidence="12" id="KW-0449">Lipoprotein</keyword>
<dbReference type="EC" id="3.4.16.-" evidence="14"/>
<evidence type="ECO:0000256" key="4">
    <source>
        <dbReference type="ARBA" id="ARBA00022475"/>
    </source>
</evidence>
<comment type="similarity">
    <text evidence="3 14">Belongs to the peptidase S10 family.</text>
</comment>
<evidence type="ECO:0000256" key="5">
    <source>
        <dbReference type="ARBA" id="ARBA00022622"/>
    </source>
</evidence>
<dbReference type="GO" id="GO:0098552">
    <property type="term" value="C:side of membrane"/>
    <property type="evidence" value="ECO:0007669"/>
    <property type="project" value="UniProtKB-KW"/>
</dbReference>
<dbReference type="OrthoDB" id="443318at2759"/>
<keyword evidence="5" id="KW-0336">GPI-anchor</keyword>
<evidence type="ECO:0000256" key="3">
    <source>
        <dbReference type="ARBA" id="ARBA00009431"/>
    </source>
</evidence>
<sequence>MSTFLRPKGKISNLKSLLDPSISLSYKETHICETTPDVKSYSGYVNLPPNPAEGRDYPIHTFFWFFEARKDPANAPFSLWLQGGPGAPSIPAALGENGPCFVTPDSKGTILNPWSWNNEVNMLYIDQPVQVGFSYETIVNGTIDETVSPFSVTAYDGATLESLETNSTLLSGRFASQGPLSTANSTMSAARASWHFMQIWMQECAAHILWSLEVCADDPNHDRFPKYRPKDNEFSIWGESYAGHYAPTFADFFLAQNKLVANGTLDSSAVPLRLDTVGLVNACIDIETQVPLYPQMAYNNTYGLQIINETEYKSAVESFPACRKMVETCRSLAEEHDPFGFGNVTDVNKACSDAFEFCFGTMWDSYNNYGRNVFDITAKLPDSFPPKYAAGYLNRRDIQSHLGVLLNFTGMSEAVSNGFTATGDFVLGHNLAALGKFLDQGIKVALMYGDRDYQCNWLGGEQISLAIDSDNTLKFHQAGYANIQVNETYVGGVVRQYENLSFSRVFGAGHEASWYQPETAYRIFNRVMSNVDVATGKFSTRGTSYSSKGPSSSFAIKNTIPTHPARTCYFWDILETCTPSQTEMIRNGSAILEDFVMVGYQLVNGTINYY</sequence>
<comment type="catalytic activity">
    <reaction evidence="1">
        <text>Preferential release of a C-terminal arginine or lysine residue.</text>
        <dbReference type="EC" id="3.4.16.6"/>
    </reaction>
</comment>
<evidence type="ECO:0000256" key="11">
    <source>
        <dbReference type="ARBA" id="ARBA00023180"/>
    </source>
</evidence>
<name>A0A0D2IW28_9EURO</name>
<keyword evidence="5" id="KW-0472">Membrane</keyword>
<dbReference type="EMBL" id="KN847475">
    <property type="protein sequence ID" value="KIX10249.1"/>
    <property type="molecule type" value="Genomic_DNA"/>
</dbReference>
<evidence type="ECO:0000256" key="8">
    <source>
        <dbReference type="ARBA" id="ARBA00022729"/>
    </source>
</evidence>
<evidence type="ECO:0000256" key="2">
    <source>
        <dbReference type="ARBA" id="ARBA00004609"/>
    </source>
</evidence>
<evidence type="ECO:0000313" key="15">
    <source>
        <dbReference type="EMBL" id="KIX10249.1"/>
    </source>
</evidence>
<dbReference type="InterPro" id="IPR018202">
    <property type="entry name" value="Ser_caboxypep_ser_AS"/>
</dbReference>
<dbReference type="Pfam" id="PF00450">
    <property type="entry name" value="Peptidase_S10"/>
    <property type="match status" value="2"/>
</dbReference>
<evidence type="ECO:0000256" key="7">
    <source>
        <dbReference type="ARBA" id="ARBA00022670"/>
    </source>
</evidence>
<dbReference type="PRINTS" id="PR00724">
    <property type="entry name" value="CRBOXYPTASEC"/>
</dbReference>
<dbReference type="GO" id="GO:0005886">
    <property type="term" value="C:plasma membrane"/>
    <property type="evidence" value="ECO:0007669"/>
    <property type="project" value="UniProtKB-SubCell"/>
</dbReference>
<evidence type="ECO:0000256" key="12">
    <source>
        <dbReference type="ARBA" id="ARBA00023288"/>
    </source>
</evidence>
<dbReference type="HOGENOM" id="CLU_008523_10_3_1"/>
<evidence type="ECO:0000256" key="10">
    <source>
        <dbReference type="ARBA" id="ARBA00023026"/>
    </source>
</evidence>
<evidence type="ECO:0000256" key="13">
    <source>
        <dbReference type="ARBA" id="ARBA00037356"/>
    </source>
</evidence>
<dbReference type="GO" id="GO:0000324">
    <property type="term" value="C:fungal-type vacuole"/>
    <property type="evidence" value="ECO:0007669"/>
    <property type="project" value="TreeGrafter"/>
</dbReference>
<keyword evidence="7 14" id="KW-0645">Protease</keyword>
<dbReference type="InterPro" id="IPR001563">
    <property type="entry name" value="Peptidase_S10"/>
</dbReference>
<gene>
    <name evidence="15" type="ORF">Z518_01330</name>
</gene>
<dbReference type="GO" id="GO:0006508">
    <property type="term" value="P:proteolysis"/>
    <property type="evidence" value="ECO:0007669"/>
    <property type="project" value="UniProtKB-KW"/>
</dbReference>
<comment type="subcellular location">
    <subcellularLocation>
        <location evidence="2">Cell membrane</location>
        <topology evidence="2">Lipid-anchor</topology>
        <topology evidence="2">GPI-anchor</topology>
    </subcellularLocation>
</comment>
<dbReference type="GO" id="GO:0004185">
    <property type="term" value="F:serine-type carboxypeptidase activity"/>
    <property type="evidence" value="ECO:0007669"/>
    <property type="project" value="UniProtKB-UniRule"/>
</dbReference>
<keyword evidence="10" id="KW-0843">Virulence</keyword>
<dbReference type="STRING" id="1442369.A0A0D2IW28"/>